<dbReference type="PANTHER" id="PTHR37423:SF2">
    <property type="entry name" value="MEMBRANE-BOUND LYTIC MUREIN TRANSGLYCOSYLASE C"/>
    <property type="match status" value="1"/>
</dbReference>
<feature type="signal peptide" evidence="3">
    <location>
        <begin position="1"/>
        <end position="20"/>
    </location>
</feature>
<dbReference type="SUPFAM" id="SSF53955">
    <property type="entry name" value="Lysozyme-like"/>
    <property type="match status" value="1"/>
</dbReference>
<gene>
    <name evidence="5" type="ORF">JQ619_31870</name>
</gene>
<proteinExistence type="inferred from homology"/>
<comment type="similarity">
    <text evidence="2">Belongs to the virb1 family.</text>
</comment>
<accession>A0ABS5GH07</accession>
<protein>
    <submittedName>
        <fullName evidence="5">Lytic transglycosylase domain-containing protein</fullName>
    </submittedName>
</protein>
<keyword evidence="3" id="KW-0732">Signal</keyword>
<dbReference type="PANTHER" id="PTHR37423">
    <property type="entry name" value="SOLUBLE LYTIC MUREIN TRANSGLYCOSYLASE-RELATED"/>
    <property type="match status" value="1"/>
</dbReference>
<name>A0ABS5GH07_9BRAD</name>
<reference evidence="6" key="1">
    <citation type="journal article" date="2021" name="ISME J.">
        <title>Evolutionary origin and ecological implication of a unique nif island in free-living Bradyrhizobium lineages.</title>
        <authorList>
            <person name="Tao J."/>
        </authorList>
    </citation>
    <scope>NUCLEOTIDE SEQUENCE [LARGE SCALE GENOMIC DNA]</scope>
    <source>
        <strain evidence="6">SZCCT0094</strain>
    </source>
</reference>
<sequence>MAHVIVAIAPFVCHVAVAVAFGVTVHAQTAPRPGGIDRFAGCIAEASVRFAVPVSWIRAVMQVESSGDQRATSSRGAMGLMQLMPGTWAELSARYRLGLDPFDPRDNILAGTAYLKELHDRFGQAGFLAAYHAGPTRYEQHLVTGKPLPPKTTAYVAAVTPLPDNEQREHTAADGRHALPWRQAPLFVERGAHRDGRSVCIRNAARAMPLARALLVASLLTEPPYGCLGPSGSDRYRKRSLCSQTVGRISQIAASIESLLAWKLDAGNERPRRAG</sequence>
<dbReference type="Gene3D" id="1.10.530.10">
    <property type="match status" value="1"/>
</dbReference>
<organism evidence="5 6">
    <name type="scientific">Bradyrhizobium denitrificans</name>
    <dbReference type="NCBI Taxonomy" id="2734912"/>
    <lineage>
        <taxon>Bacteria</taxon>
        <taxon>Pseudomonadati</taxon>
        <taxon>Pseudomonadota</taxon>
        <taxon>Alphaproteobacteria</taxon>
        <taxon>Hyphomicrobiales</taxon>
        <taxon>Nitrobacteraceae</taxon>
        <taxon>Bradyrhizobium</taxon>
    </lineage>
</organism>
<dbReference type="Pfam" id="PF01464">
    <property type="entry name" value="SLT"/>
    <property type="match status" value="1"/>
</dbReference>
<evidence type="ECO:0000259" key="4">
    <source>
        <dbReference type="Pfam" id="PF01464"/>
    </source>
</evidence>
<feature type="domain" description="Transglycosylase SLT" evidence="4">
    <location>
        <begin position="42"/>
        <end position="140"/>
    </location>
</feature>
<dbReference type="CDD" id="cd00254">
    <property type="entry name" value="LT-like"/>
    <property type="match status" value="1"/>
</dbReference>
<dbReference type="InterPro" id="IPR023346">
    <property type="entry name" value="Lysozyme-like_dom_sf"/>
</dbReference>
<evidence type="ECO:0000256" key="1">
    <source>
        <dbReference type="ARBA" id="ARBA00007734"/>
    </source>
</evidence>
<comment type="similarity">
    <text evidence="1">Belongs to the transglycosylase Slt family.</text>
</comment>
<evidence type="ECO:0000313" key="6">
    <source>
        <dbReference type="Proteomes" id="UP001314635"/>
    </source>
</evidence>
<evidence type="ECO:0000313" key="5">
    <source>
        <dbReference type="EMBL" id="MBR1140366.1"/>
    </source>
</evidence>
<evidence type="ECO:0000256" key="3">
    <source>
        <dbReference type="SAM" id="SignalP"/>
    </source>
</evidence>
<keyword evidence="6" id="KW-1185">Reference proteome</keyword>
<comment type="caution">
    <text evidence="5">The sequence shown here is derived from an EMBL/GenBank/DDBJ whole genome shotgun (WGS) entry which is preliminary data.</text>
</comment>
<dbReference type="InterPro" id="IPR008258">
    <property type="entry name" value="Transglycosylase_SLT_dom_1"/>
</dbReference>
<feature type="chain" id="PRO_5045051663" evidence="3">
    <location>
        <begin position="21"/>
        <end position="275"/>
    </location>
</feature>
<evidence type="ECO:0000256" key="2">
    <source>
        <dbReference type="ARBA" id="ARBA00009387"/>
    </source>
</evidence>
<dbReference type="EMBL" id="JAFCLK010000040">
    <property type="protein sequence ID" value="MBR1140366.1"/>
    <property type="molecule type" value="Genomic_DNA"/>
</dbReference>
<dbReference type="Proteomes" id="UP001314635">
    <property type="component" value="Unassembled WGS sequence"/>
</dbReference>